<evidence type="ECO:0000313" key="2">
    <source>
        <dbReference type="Proteomes" id="UP001597438"/>
    </source>
</evidence>
<protein>
    <submittedName>
        <fullName evidence="1">Uncharacterized protein</fullName>
    </submittedName>
</protein>
<organism evidence="1 2">
    <name type="scientific">Christiangramia antarctica</name>
    <dbReference type="NCBI Taxonomy" id="2058158"/>
    <lineage>
        <taxon>Bacteria</taxon>
        <taxon>Pseudomonadati</taxon>
        <taxon>Bacteroidota</taxon>
        <taxon>Flavobacteriia</taxon>
        <taxon>Flavobacteriales</taxon>
        <taxon>Flavobacteriaceae</taxon>
        <taxon>Christiangramia</taxon>
    </lineage>
</organism>
<proteinExistence type="predicted"/>
<name>A0ABW5X5J2_9FLAO</name>
<keyword evidence="2" id="KW-1185">Reference proteome</keyword>
<dbReference type="Proteomes" id="UP001597438">
    <property type="component" value="Unassembled WGS sequence"/>
</dbReference>
<sequence length="358" mass="41541">MKISKILSKISDKKLLFIISLGLILIVISLACKNGSGATSNTTAPVMTVNIYPVIQEEYDLFLNRNKANTYNYFSQTNKVEPDTEFWNTAYEGKTPLEYLEKLAKKDLVRAKVIQELASKKGIGQVFEFDELLENWEKRDRSHKMKIAEGGVVYGVANMNLPNYYNYLSTNLEIQLKEYYFKNEIATDQEDLLKYYEKIKENQFTHIKKISLECLCFDYSTSLQRSQQLEQVENAMRKLDHGVKMNTLEKLFPSSSYQKKYFLDSIELYGEENIDKDLKRYAAKLTYGTYGVMDIASSINGTVCSVNLLEPLEKEVLPFREVQKKLIYLYKDQVFKNTIEELVKKADVRMSNDLKIEN</sequence>
<reference evidence="2" key="1">
    <citation type="journal article" date="2019" name="Int. J. Syst. Evol. Microbiol.">
        <title>The Global Catalogue of Microorganisms (GCM) 10K type strain sequencing project: providing services to taxonomists for standard genome sequencing and annotation.</title>
        <authorList>
            <consortium name="The Broad Institute Genomics Platform"/>
            <consortium name="The Broad Institute Genome Sequencing Center for Infectious Disease"/>
            <person name="Wu L."/>
            <person name="Ma J."/>
        </authorList>
    </citation>
    <scope>NUCLEOTIDE SEQUENCE [LARGE SCALE GENOMIC DNA]</scope>
    <source>
        <strain evidence="2">KCTC 52925</strain>
    </source>
</reference>
<gene>
    <name evidence="1" type="ORF">ACFSYS_06630</name>
</gene>
<evidence type="ECO:0000313" key="1">
    <source>
        <dbReference type="EMBL" id="MFD2832959.1"/>
    </source>
</evidence>
<comment type="caution">
    <text evidence="1">The sequence shown here is derived from an EMBL/GenBank/DDBJ whole genome shotgun (WGS) entry which is preliminary data.</text>
</comment>
<dbReference type="PROSITE" id="PS51257">
    <property type="entry name" value="PROKAR_LIPOPROTEIN"/>
    <property type="match status" value="1"/>
</dbReference>
<accession>A0ABW5X5J2</accession>
<dbReference type="EMBL" id="JBHUOJ010000012">
    <property type="protein sequence ID" value="MFD2832959.1"/>
    <property type="molecule type" value="Genomic_DNA"/>
</dbReference>
<dbReference type="RefSeq" id="WP_251741398.1">
    <property type="nucleotide sequence ID" value="NZ_JBHUOJ010000012.1"/>
</dbReference>